<dbReference type="PROSITE" id="PS00028">
    <property type="entry name" value="ZINC_FINGER_C2H2_1"/>
    <property type="match status" value="1"/>
</dbReference>
<keyword evidence="1" id="KW-0479">Metal-binding</keyword>
<feature type="domain" description="C2H2-type" evidence="2">
    <location>
        <begin position="616"/>
        <end position="638"/>
    </location>
</feature>
<proteinExistence type="predicted"/>
<dbReference type="AlphaFoldDB" id="A0A080YUM8"/>
<evidence type="ECO:0000259" key="2">
    <source>
        <dbReference type="PROSITE" id="PS50157"/>
    </source>
</evidence>
<organism evidence="3">
    <name type="scientific">Triticum aestivum</name>
    <name type="common">Wheat</name>
    <dbReference type="NCBI Taxonomy" id="4565"/>
    <lineage>
        <taxon>Eukaryota</taxon>
        <taxon>Viridiplantae</taxon>
        <taxon>Streptophyta</taxon>
        <taxon>Embryophyta</taxon>
        <taxon>Tracheophyta</taxon>
        <taxon>Spermatophyta</taxon>
        <taxon>Magnoliopsida</taxon>
        <taxon>Liliopsida</taxon>
        <taxon>Poales</taxon>
        <taxon>Poaceae</taxon>
        <taxon>BOP clade</taxon>
        <taxon>Pooideae</taxon>
        <taxon>Triticodae</taxon>
        <taxon>Triticeae</taxon>
        <taxon>Triticinae</taxon>
        <taxon>Triticum</taxon>
    </lineage>
</organism>
<dbReference type="PANTHER" id="PTHR31713:SF80">
    <property type="entry name" value="HMA DOMAIN-CONTAINING PROTEIN"/>
    <property type="match status" value="1"/>
</dbReference>
<dbReference type="HOGENOM" id="CLU_415281_0_0_1"/>
<dbReference type="PROSITE" id="PS50157">
    <property type="entry name" value="ZINC_FINGER_C2H2_2"/>
    <property type="match status" value="1"/>
</dbReference>
<evidence type="ECO:0000313" key="3">
    <source>
        <dbReference type="EMBL" id="CDM87115.1"/>
    </source>
</evidence>
<name>A0A080YUM8_WHEAT</name>
<dbReference type="GO" id="GO:0008270">
    <property type="term" value="F:zinc ion binding"/>
    <property type="evidence" value="ECO:0007669"/>
    <property type="project" value="UniProtKB-KW"/>
</dbReference>
<dbReference type="InterPro" id="IPR013087">
    <property type="entry name" value="Znf_C2H2_type"/>
</dbReference>
<sequence length="661" mass="72795">MGVCGVLSDIATVAQLSGLHAVMLIALAAHLLRIPKCETECAKLEGCARKLHVLLDMATQHLAVAELVAGALAEAADVVDSYRGSRLWRRVRTGRSMEARLRDMRSRLDCLCTLVLCVHANLLTASASDTCGTIIHYTALKLLILRILLAPREIFDPSMHIVVDEKYPDCLCLLADDWCRNHHPLHGAEVSDSTSNSGSGTAVLLWAVADEAAMLQRDAAREAAMLFLAAADEAAVLHQDAANEAVVFLRAAVDEAVVLHQAAAQASPKQQQSTIFSANSNANLVVAKQHPLNATWGIPFLDGKHFLKMCNQVLLQWDEPHVEVKKRWNFHDQLMPLYSTHSGYYREDFPSTSLMDKTHKLLASISSDDSVWKIITSVTSRAAQTPQRRGVLIRPIEPYDSDDGPPIKKQRTQYQLRFVNTVSNDYFTREKIKSEDGNLLKVALYDENNLVVTSGPLSSASVEIVLLHGDFNAEGQDYWTSEEFSACLVHPQSVKEPPALGGDCGLALTDGEANLGSIKFQISSSHARTGKFIMGVEIKNLREESVQEGITSPFLVKVGLGEAIGTGEEMAETPFGSSLQITTTSAATKRKRRLAVTPDLNADVVLLSPQTLLDWYLCEICNQGFQREQNLQMHRQRHKVPLKLLKREAGEPARKRVFVCP</sequence>
<dbReference type="InterPro" id="IPR046831">
    <property type="entry name" value="Calmodulin_bind_N"/>
</dbReference>
<accession>A0A080YUM8</accession>
<evidence type="ECO:0000256" key="1">
    <source>
        <dbReference type="PROSITE-ProRule" id="PRU00042"/>
    </source>
</evidence>
<dbReference type="InterPro" id="IPR012416">
    <property type="entry name" value="CBP60"/>
</dbReference>
<keyword evidence="1" id="KW-0863">Zinc-finger</keyword>
<gene>
    <name evidence="3" type="ORF">TRAES_3BF153400050CFD_c1</name>
</gene>
<dbReference type="PANTHER" id="PTHR31713">
    <property type="entry name" value="OS02G0177800 PROTEIN"/>
    <property type="match status" value="1"/>
</dbReference>
<dbReference type="EMBL" id="HG670306">
    <property type="protein sequence ID" value="CDM87115.1"/>
    <property type="molecule type" value="Genomic_DNA"/>
</dbReference>
<dbReference type="ExpressionAtlas" id="A0A080YUM8">
    <property type="expression patterns" value="baseline"/>
</dbReference>
<dbReference type="Pfam" id="PF07887">
    <property type="entry name" value="Calmodulin_bind"/>
    <property type="match status" value="1"/>
</dbReference>
<keyword evidence="1" id="KW-0862">Zinc</keyword>
<dbReference type="GO" id="GO:0005516">
    <property type="term" value="F:calmodulin binding"/>
    <property type="evidence" value="ECO:0007669"/>
    <property type="project" value="InterPro"/>
</dbReference>
<protein>
    <recommendedName>
        <fullName evidence="2">C2H2-type domain-containing protein</fullName>
    </recommendedName>
</protein>
<reference evidence="3" key="1">
    <citation type="journal article" date="2014" name="Science">
        <title>Structural and functional partitioning of bread wheat chromosome 3B.</title>
        <authorList>
            <person name="Choulet F."/>
            <person name="Alberti A."/>
            <person name="Theil S."/>
            <person name="Glover N."/>
            <person name="Barbe V."/>
            <person name="Daron J."/>
            <person name="Pingault L."/>
            <person name="Sourdille P."/>
            <person name="Couloux A."/>
            <person name="Paux E."/>
            <person name="Leroy P."/>
            <person name="Mangenot S."/>
            <person name="Guilhot N."/>
            <person name="Le Gouis J."/>
            <person name="Balfourier F."/>
            <person name="Alaux M."/>
            <person name="Jamilloux V."/>
            <person name="Poulain J."/>
            <person name="Durand C."/>
            <person name="Bellec A."/>
            <person name="Gaspin C."/>
            <person name="Safar J."/>
            <person name="Dolezel J."/>
            <person name="Rogers J."/>
            <person name="Vandepoele K."/>
            <person name="Aury J.M."/>
            <person name="Mayer K."/>
            <person name="Berges H."/>
            <person name="Quesneville H."/>
            <person name="Wincker P."/>
            <person name="Feuillet C."/>
        </authorList>
    </citation>
    <scope>NUCLEOTIDE SEQUENCE</scope>
</reference>